<proteinExistence type="predicted"/>
<reference evidence="2" key="1">
    <citation type="submission" date="2019-09" db="EMBL/GenBank/DDBJ databases">
        <title>Mumia zhuanghuii sp. nov. isolated from the intestinal contents of plateau pika (Ochotona curzoniae) in the Qinghai-Tibet plateau of China.</title>
        <authorList>
            <person name="Tian Z."/>
        </authorList>
    </citation>
    <scope>NUCLEOTIDE SEQUENCE [LARGE SCALE GENOMIC DNA]</scope>
    <source>
        <strain evidence="2">JCM 30598</strain>
    </source>
</reference>
<sequence>MRFQSNLRSVLGIAFAIADTWLPDEREPSRYDADSIAYIDGEHEALEKEQVSEAVRNVLVYGRFDRSSMKDAASWRFSGHPAVTESDDPQAAVSSLNREGIDVVSMTESGAPGDSAWSNVYIVGRYVDAQL</sequence>
<accession>A0A5J5IXJ2</accession>
<comment type="caution">
    <text evidence="1">The sequence shown here is derived from an EMBL/GenBank/DDBJ whole genome shotgun (WGS) entry which is preliminary data.</text>
</comment>
<protein>
    <submittedName>
        <fullName evidence="1">Uncharacterized protein</fullName>
    </submittedName>
</protein>
<evidence type="ECO:0000313" key="2">
    <source>
        <dbReference type="Proteomes" id="UP000325827"/>
    </source>
</evidence>
<keyword evidence="2" id="KW-1185">Reference proteome</keyword>
<name>A0A5J5IXJ2_9MICO</name>
<dbReference type="OrthoDB" id="5119158at2"/>
<gene>
    <name evidence="1" type="ORF">F6B43_16470</name>
</gene>
<dbReference type="EMBL" id="VYSA01000004">
    <property type="protein sequence ID" value="KAA9105954.1"/>
    <property type="molecule type" value="Genomic_DNA"/>
</dbReference>
<dbReference type="Proteomes" id="UP000325827">
    <property type="component" value="Unassembled WGS sequence"/>
</dbReference>
<organism evidence="1 2">
    <name type="scientific">Microbacterium rhizomatis</name>
    <dbReference type="NCBI Taxonomy" id="1631477"/>
    <lineage>
        <taxon>Bacteria</taxon>
        <taxon>Bacillati</taxon>
        <taxon>Actinomycetota</taxon>
        <taxon>Actinomycetes</taxon>
        <taxon>Micrococcales</taxon>
        <taxon>Microbacteriaceae</taxon>
        <taxon>Microbacterium</taxon>
    </lineage>
</organism>
<dbReference type="RefSeq" id="WP_150450096.1">
    <property type="nucleotide sequence ID" value="NZ_VYSA01000004.1"/>
</dbReference>
<evidence type="ECO:0000313" key="1">
    <source>
        <dbReference type="EMBL" id="KAA9105954.1"/>
    </source>
</evidence>
<dbReference type="AlphaFoldDB" id="A0A5J5IXJ2"/>